<dbReference type="PANTHER" id="PTHR31890:SF9">
    <property type="entry name" value="PLANT INVERTASE_PECTIN METHYLESTERASE INHIBITOR SUPERFAMILY PROTEIN"/>
    <property type="match status" value="1"/>
</dbReference>
<accession>S8DZD3</accession>
<evidence type="ECO:0000313" key="2">
    <source>
        <dbReference type="EMBL" id="EPS68708.1"/>
    </source>
</evidence>
<keyword evidence="1" id="KW-0732">Signal</keyword>
<dbReference type="Gene3D" id="1.20.140.40">
    <property type="entry name" value="Invertase/pectin methylesterase inhibitor family protein"/>
    <property type="match status" value="1"/>
</dbReference>
<dbReference type="EMBL" id="AUSU01002479">
    <property type="protein sequence ID" value="EPS68708.1"/>
    <property type="molecule type" value="Genomic_DNA"/>
</dbReference>
<comment type="caution">
    <text evidence="2">The sequence shown here is derived from an EMBL/GenBank/DDBJ whole genome shotgun (WGS) entry which is preliminary data.</text>
</comment>
<evidence type="ECO:0008006" key="4">
    <source>
        <dbReference type="Google" id="ProtNLM"/>
    </source>
</evidence>
<gene>
    <name evidence="2" type="ORF">M569_06060</name>
</gene>
<dbReference type="SUPFAM" id="SSF101148">
    <property type="entry name" value="Plant invertase/pectin methylesterase inhibitor"/>
    <property type="match status" value="1"/>
</dbReference>
<dbReference type="InterPro" id="IPR035513">
    <property type="entry name" value="Invertase/methylesterase_inhib"/>
</dbReference>
<feature type="signal peptide" evidence="1">
    <location>
        <begin position="1"/>
        <end position="23"/>
    </location>
</feature>
<keyword evidence="3" id="KW-1185">Reference proteome</keyword>
<sequence length="192" mass="21072">MTTTTPLFFFCLLLLLITTQTLSQTPKNNPTPTPTLSPYHFVDRFCLDRRDRINVPFCLRILRSSPGILNVKDSLGLLYAAAQSAMQFGNKTVAELNREKKTAAGAGAIEECVSAYGGYVRDYAILVEEAKTEAEMAAFDAELARNEVSRCVKAARKVKGRGGAVVDIRDINKEALDYARLAQTIAKSIPIP</sequence>
<dbReference type="Proteomes" id="UP000015453">
    <property type="component" value="Unassembled WGS sequence"/>
</dbReference>
<dbReference type="AlphaFoldDB" id="S8DZD3"/>
<organism evidence="2 3">
    <name type="scientific">Genlisea aurea</name>
    <dbReference type="NCBI Taxonomy" id="192259"/>
    <lineage>
        <taxon>Eukaryota</taxon>
        <taxon>Viridiplantae</taxon>
        <taxon>Streptophyta</taxon>
        <taxon>Embryophyta</taxon>
        <taxon>Tracheophyta</taxon>
        <taxon>Spermatophyta</taxon>
        <taxon>Magnoliopsida</taxon>
        <taxon>eudicotyledons</taxon>
        <taxon>Gunneridae</taxon>
        <taxon>Pentapetalae</taxon>
        <taxon>asterids</taxon>
        <taxon>lamiids</taxon>
        <taxon>Lamiales</taxon>
        <taxon>Lentibulariaceae</taxon>
        <taxon>Genlisea</taxon>
    </lineage>
</organism>
<reference evidence="2 3" key="1">
    <citation type="journal article" date="2013" name="BMC Genomics">
        <title>The miniature genome of a carnivorous plant Genlisea aurea contains a low number of genes and short non-coding sequences.</title>
        <authorList>
            <person name="Leushkin E.V."/>
            <person name="Sutormin R.A."/>
            <person name="Nabieva E.R."/>
            <person name="Penin A.A."/>
            <person name="Kondrashov A.S."/>
            <person name="Logacheva M.D."/>
        </authorList>
    </citation>
    <scope>NUCLEOTIDE SEQUENCE [LARGE SCALE GENOMIC DNA]</scope>
</reference>
<dbReference type="PANTHER" id="PTHR31890">
    <property type="entry name" value="PLANT INVERTASE/PECTIN METHYLESTERASE INHIBITOR SUPERFAMILY PROTEIN"/>
    <property type="match status" value="1"/>
</dbReference>
<evidence type="ECO:0000313" key="3">
    <source>
        <dbReference type="Proteomes" id="UP000015453"/>
    </source>
</evidence>
<evidence type="ECO:0000256" key="1">
    <source>
        <dbReference type="SAM" id="SignalP"/>
    </source>
</evidence>
<dbReference type="OrthoDB" id="10552383at2759"/>
<feature type="chain" id="PRO_5004562702" description="Pectinesterase inhibitor domain-containing protein" evidence="1">
    <location>
        <begin position="24"/>
        <end position="192"/>
    </location>
</feature>
<proteinExistence type="predicted"/>
<protein>
    <recommendedName>
        <fullName evidence="4">Pectinesterase inhibitor domain-containing protein</fullName>
    </recommendedName>
</protein>
<name>S8DZD3_9LAMI</name>